<dbReference type="EMBL" id="JBBPEH010000009">
    <property type="protein sequence ID" value="KAK7534142.1"/>
    <property type="molecule type" value="Genomic_DNA"/>
</dbReference>
<dbReference type="GeneID" id="92029432"/>
<feature type="chain" id="PRO_5046459389" evidence="1">
    <location>
        <begin position="21"/>
        <end position="182"/>
    </location>
</feature>
<gene>
    <name evidence="2" type="ORF">J3D65DRAFT_475458</name>
</gene>
<protein>
    <submittedName>
        <fullName evidence="2">Uncharacterized protein</fullName>
    </submittedName>
</protein>
<accession>A0ABR1LG12</accession>
<feature type="signal peptide" evidence="1">
    <location>
        <begin position="1"/>
        <end position="20"/>
    </location>
</feature>
<evidence type="ECO:0000313" key="2">
    <source>
        <dbReference type="EMBL" id="KAK7534142.1"/>
    </source>
</evidence>
<evidence type="ECO:0000313" key="3">
    <source>
        <dbReference type="Proteomes" id="UP001360953"/>
    </source>
</evidence>
<organism evidence="2 3">
    <name type="scientific">Phyllosticta citribraziliensis</name>
    <dbReference type="NCBI Taxonomy" id="989973"/>
    <lineage>
        <taxon>Eukaryota</taxon>
        <taxon>Fungi</taxon>
        <taxon>Dikarya</taxon>
        <taxon>Ascomycota</taxon>
        <taxon>Pezizomycotina</taxon>
        <taxon>Dothideomycetes</taxon>
        <taxon>Dothideomycetes incertae sedis</taxon>
        <taxon>Botryosphaeriales</taxon>
        <taxon>Phyllostictaceae</taxon>
        <taxon>Phyllosticta</taxon>
    </lineage>
</organism>
<dbReference type="Proteomes" id="UP001360953">
    <property type="component" value="Unassembled WGS sequence"/>
</dbReference>
<sequence>MRPFLLLVFILTVFFNYASADNTLPSVSFTRILKGVSNIQDGTVDLTHNTGYVISGPLGVAPALQVHSTAVKLHKRLKSTSDLLRAFPTATFSPPQSLQVALKMLSLQVAVRKSLKTTAAKADAFGELSPIVQATLLQLRHDTAVFGQELVPRLGRFERLLAPALIKMIDGYFKDALAAFGG</sequence>
<dbReference type="InterPro" id="IPR021054">
    <property type="entry name" value="Cell_wall_mannoprotein_1"/>
</dbReference>
<reference evidence="2 3" key="1">
    <citation type="submission" date="2024-04" db="EMBL/GenBank/DDBJ databases">
        <title>Phyllosticta paracitricarpa is synonymous to the EU quarantine fungus P. citricarpa based on phylogenomic analyses.</title>
        <authorList>
            <consortium name="Lawrence Berkeley National Laboratory"/>
            <person name="Van ingen-buijs V.A."/>
            <person name="Van westerhoven A.C."/>
            <person name="Haridas S."/>
            <person name="Skiadas P."/>
            <person name="Martin F."/>
            <person name="Groenewald J.Z."/>
            <person name="Crous P.W."/>
            <person name="Seidl M.F."/>
        </authorList>
    </citation>
    <scope>NUCLEOTIDE SEQUENCE [LARGE SCALE GENOMIC DNA]</scope>
    <source>
        <strain evidence="2 3">CPC 17464</strain>
    </source>
</reference>
<name>A0ABR1LG12_9PEZI</name>
<proteinExistence type="predicted"/>
<dbReference type="RefSeq" id="XP_066653181.1">
    <property type="nucleotide sequence ID" value="XM_066796526.1"/>
</dbReference>
<dbReference type="Pfam" id="PF12296">
    <property type="entry name" value="HsbA"/>
    <property type="match status" value="1"/>
</dbReference>
<keyword evidence="3" id="KW-1185">Reference proteome</keyword>
<evidence type="ECO:0000256" key="1">
    <source>
        <dbReference type="SAM" id="SignalP"/>
    </source>
</evidence>
<comment type="caution">
    <text evidence="2">The sequence shown here is derived from an EMBL/GenBank/DDBJ whole genome shotgun (WGS) entry which is preliminary data.</text>
</comment>
<keyword evidence="1" id="KW-0732">Signal</keyword>